<name>A0AAD4QYK8_9BILA</name>
<proteinExistence type="predicted"/>
<dbReference type="Proteomes" id="UP001201812">
    <property type="component" value="Unassembled WGS sequence"/>
</dbReference>
<accession>A0AAD4QYK8</accession>
<comment type="caution">
    <text evidence="2">The sequence shown here is derived from an EMBL/GenBank/DDBJ whole genome shotgun (WGS) entry which is preliminary data.</text>
</comment>
<keyword evidence="3" id="KW-1185">Reference proteome</keyword>
<gene>
    <name evidence="2" type="ORF">DdX_18107</name>
</gene>
<dbReference type="EMBL" id="JAKKPZ010000235">
    <property type="protein sequence ID" value="KAI1698096.1"/>
    <property type="molecule type" value="Genomic_DNA"/>
</dbReference>
<sequence length="78" mass="8739">MSYHPNAPYGYPPQQPQYYAPPGQSYYPSPQQTHIHTQPCAPPPPDTPSTVIIYRPAADYLGPNHVQNNIDHPKDKAD</sequence>
<reference evidence="2" key="1">
    <citation type="submission" date="2022-01" db="EMBL/GenBank/DDBJ databases">
        <title>Genome Sequence Resource for Two Populations of Ditylenchus destructor, the Migratory Endoparasitic Phytonematode.</title>
        <authorList>
            <person name="Zhang H."/>
            <person name="Lin R."/>
            <person name="Xie B."/>
        </authorList>
    </citation>
    <scope>NUCLEOTIDE SEQUENCE</scope>
    <source>
        <strain evidence="2">BazhouSP</strain>
    </source>
</reference>
<evidence type="ECO:0000313" key="3">
    <source>
        <dbReference type="Proteomes" id="UP001201812"/>
    </source>
</evidence>
<dbReference type="AlphaFoldDB" id="A0AAD4QYK8"/>
<protein>
    <submittedName>
        <fullName evidence="2">Uncharacterized protein</fullName>
    </submittedName>
</protein>
<evidence type="ECO:0000256" key="1">
    <source>
        <dbReference type="SAM" id="MobiDB-lite"/>
    </source>
</evidence>
<feature type="compositionally biased region" description="Low complexity" evidence="1">
    <location>
        <begin position="16"/>
        <end position="32"/>
    </location>
</feature>
<organism evidence="2 3">
    <name type="scientific">Ditylenchus destructor</name>
    <dbReference type="NCBI Taxonomy" id="166010"/>
    <lineage>
        <taxon>Eukaryota</taxon>
        <taxon>Metazoa</taxon>
        <taxon>Ecdysozoa</taxon>
        <taxon>Nematoda</taxon>
        <taxon>Chromadorea</taxon>
        <taxon>Rhabditida</taxon>
        <taxon>Tylenchina</taxon>
        <taxon>Tylenchomorpha</taxon>
        <taxon>Sphaerularioidea</taxon>
        <taxon>Anguinidae</taxon>
        <taxon>Anguininae</taxon>
        <taxon>Ditylenchus</taxon>
    </lineage>
</organism>
<feature type="region of interest" description="Disordered" evidence="1">
    <location>
        <begin position="1"/>
        <end position="49"/>
    </location>
</feature>
<evidence type="ECO:0000313" key="2">
    <source>
        <dbReference type="EMBL" id="KAI1698096.1"/>
    </source>
</evidence>